<keyword evidence="2" id="KW-0862">Zinc</keyword>
<proteinExistence type="predicted"/>
<dbReference type="RefSeq" id="WP_169531798.1">
    <property type="nucleotide sequence ID" value="NZ_JABBGH010000002.1"/>
</dbReference>
<dbReference type="PANTHER" id="PTHR45726:SF3">
    <property type="entry name" value="LEUKOTRIENE A-4 HYDROLASE"/>
    <property type="match status" value="1"/>
</dbReference>
<dbReference type="EMBL" id="JABBGH010000002">
    <property type="protein sequence ID" value="NML66134.1"/>
    <property type="molecule type" value="Genomic_DNA"/>
</dbReference>
<dbReference type="Gene3D" id="1.10.390.10">
    <property type="entry name" value="Neutral Protease Domain 2"/>
    <property type="match status" value="1"/>
</dbReference>
<protein>
    <submittedName>
        <fullName evidence="5">M1 family metallopeptidase</fullName>
    </submittedName>
</protein>
<dbReference type="SUPFAM" id="SSF55486">
    <property type="entry name" value="Metalloproteases ('zincins'), catalytic domain"/>
    <property type="match status" value="1"/>
</dbReference>
<dbReference type="GO" id="GO:0008270">
    <property type="term" value="F:zinc ion binding"/>
    <property type="evidence" value="ECO:0007669"/>
    <property type="project" value="InterPro"/>
</dbReference>
<feature type="domain" description="Peptidase M1 membrane alanine aminopeptidase" evidence="4">
    <location>
        <begin position="418"/>
        <end position="571"/>
    </location>
</feature>
<evidence type="ECO:0000256" key="2">
    <source>
        <dbReference type="PIRSR" id="PIRSR634015-3"/>
    </source>
</evidence>
<evidence type="ECO:0000259" key="4">
    <source>
        <dbReference type="Pfam" id="PF01433"/>
    </source>
</evidence>
<feature type="binding site" evidence="2">
    <location>
        <position position="424"/>
    </location>
    <ligand>
        <name>Zn(2+)</name>
        <dbReference type="ChEBI" id="CHEBI:29105"/>
        <note>catalytic</note>
    </ligand>
</feature>
<feature type="active site" description="Proton acceptor" evidence="1">
    <location>
        <position position="425"/>
    </location>
</feature>
<dbReference type="PANTHER" id="PTHR45726">
    <property type="entry name" value="LEUKOTRIENE A-4 HYDROLASE"/>
    <property type="match status" value="1"/>
</dbReference>
<dbReference type="GO" id="GO:0008237">
    <property type="term" value="F:metallopeptidase activity"/>
    <property type="evidence" value="ECO:0007669"/>
    <property type="project" value="InterPro"/>
</dbReference>
<sequence>MKNFSVTRLLAGAALLLGAASAQAQQGLPIVLPSANPAPYDARALFQPDYFKIPPVATRTGGGKPGATYWQNAADYQIAARLDEQAARVTATATITYTNNSPDELPFVWLQLDQNLFRADSRGAATTPVAGGRFGNTARGLRGGDSLQTVRIELHGKKMAANYRVSDTRMQLMLPEPMKPHGDKLKIEVAYGFNIPEDGADRLGRLKTKNGEIFEVAQWYPRMEVYDDISGWNTLPYMSAEFYLDYGNFDYTLNVPANYLVGGSGELVNGTEVLTGAQQRRLAQAATSDKTVIVRGADEVTQAASRPAGKGGRLTWHFRCQRARDVSWAASAAFVWDAAKMNLPSGRKSLAMSLYPAEVAADSAWGRSTEYVKKSIEYNSKQWYEYTYPAATNVAGIVGGMEYPGIVFCGIRAKKGGLWNVTDHEFGHNWFPMIVGSNERKYPWMDEGFNTFINILSSQNFNNGEYKEQGDVTAPRGLAASTALQMQLPTMDVPYTVPDVTQARNLGFAAYSKTGYGLYLLRQEILGPERFDFAFRTYIKRWAFKHPQPRDFFYTMNEAAGEDLSWFYHEWFFENWLLDQAVTGVAYVSQDPAKGSLITVENKAQAAMPVTAEITETGGKKTTVHLPVEIWQRGGTWTFRAATTTPVTQVVLNPTNILPDVNRQNNTWRPTRVAE</sequence>
<dbReference type="Proteomes" id="UP000559626">
    <property type="component" value="Unassembled WGS sequence"/>
</dbReference>
<accession>A0A7Y0FN59</accession>
<keyword evidence="6" id="KW-1185">Reference proteome</keyword>
<dbReference type="CDD" id="cd09604">
    <property type="entry name" value="M1_APN_like"/>
    <property type="match status" value="1"/>
</dbReference>
<feature type="chain" id="PRO_5031308110" evidence="3">
    <location>
        <begin position="25"/>
        <end position="675"/>
    </location>
</feature>
<keyword evidence="3" id="KW-0732">Signal</keyword>
<name>A0A7Y0FN59_9BACT</name>
<dbReference type="Pfam" id="PF01433">
    <property type="entry name" value="Peptidase_M1"/>
    <property type="match status" value="1"/>
</dbReference>
<evidence type="ECO:0000256" key="3">
    <source>
        <dbReference type="SAM" id="SignalP"/>
    </source>
</evidence>
<keyword evidence="2" id="KW-0479">Metal-binding</keyword>
<feature type="binding site" evidence="2">
    <location>
        <position position="447"/>
    </location>
    <ligand>
        <name>Zn(2+)</name>
        <dbReference type="ChEBI" id="CHEBI:29105"/>
        <note>catalytic</note>
    </ligand>
</feature>
<evidence type="ECO:0000313" key="6">
    <source>
        <dbReference type="Proteomes" id="UP000559626"/>
    </source>
</evidence>
<comment type="cofactor">
    <cofactor evidence="2">
        <name>Zn(2+)</name>
        <dbReference type="ChEBI" id="CHEBI:29105"/>
    </cofactor>
    <text evidence="2">Binds 1 zinc ion per subunit.</text>
</comment>
<dbReference type="InterPro" id="IPR014782">
    <property type="entry name" value="Peptidase_M1_dom"/>
</dbReference>
<evidence type="ECO:0000256" key="1">
    <source>
        <dbReference type="PIRSR" id="PIRSR634015-1"/>
    </source>
</evidence>
<dbReference type="InterPro" id="IPR027268">
    <property type="entry name" value="Peptidase_M4/M1_CTD_sf"/>
</dbReference>
<gene>
    <name evidence="5" type="ORF">HHL22_13055</name>
</gene>
<feature type="active site" description="Proton donor" evidence="1">
    <location>
        <position position="516"/>
    </location>
</feature>
<feature type="signal peptide" evidence="3">
    <location>
        <begin position="1"/>
        <end position="24"/>
    </location>
</feature>
<evidence type="ECO:0000313" key="5">
    <source>
        <dbReference type="EMBL" id="NML66134.1"/>
    </source>
</evidence>
<comment type="caution">
    <text evidence="5">The sequence shown here is derived from an EMBL/GenBank/DDBJ whole genome shotgun (WGS) entry which is preliminary data.</text>
</comment>
<dbReference type="AlphaFoldDB" id="A0A7Y0FN59"/>
<dbReference type="InterPro" id="IPR034015">
    <property type="entry name" value="M1_LTA4H"/>
</dbReference>
<feature type="binding site" evidence="2">
    <location>
        <position position="428"/>
    </location>
    <ligand>
        <name>Zn(2+)</name>
        <dbReference type="ChEBI" id="CHEBI:29105"/>
        <note>catalytic</note>
    </ligand>
</feature>
<reference evidence="5 6" key="1">
    <citation type="submission" date="2020-04" db="EMBL/GenBank/DDBJ databases">
        <title>Hymenobacter polaris sp. nov., isolated from Arctic soil.</title>
        <authorList>
            <person name="Dahal R.H."/>
        </authorList>
    </citation>
    <scope>NUCLEOTIDE SEQUENCE [LARGE SCALE GENOMIC DNA]</scope>
    <source>
        <strain evidence="5 6">RP-2-7</strain>
    </source>
</reference>
<organism evidence="5 6">
    <name type="scientific">Hymenobacter polaris</name>
    <dbReference type="NCBI Taxonomy" id="2682546"/>
    <lineage>
        <taxon>Bacteria</taxon>
        <taxon>Pseudomonadati</taxon>
        <taxon>Bacteroidota</taxon>
        <taxon>Cytophagia</taxon>
        <taxon>Cytophagales</taxon>
        <taxon>Hymenobacteraceae</taxon>
        <taxon>Hymenobacter</taxon>
    </lineage>
</organism>